<dbReference type="Pfam" id="PF01266">
    <property type="entry name" value="DAO"/>
    <property type="match status" value="1"/>
</dbReference>
<proteinExistence type="predicted"/>
<dbReference type="PATRIC" id="fig|1107882.3.peg.3179"/>
<evidence type="ECO:0000256" key="1">
    <source>
        <dbReference type="ARBA" id="ARBA00001974"/>
    </source>
</evidence>
<dbReference type="InterPro" id="IPR006076">
    <property type="entry name" value="FAD-dep_OxRdtase"/>
</dbReference>
<dbReference type="RefSeq" id="WP_008836882.1">
    <property type="nucleotide sequence ID" value="NZ_AHAM01000133.1"/>
</dbReference>
<dbReference type="PANTHER" id="PTHR10961">
    <property type="entry name" value="PEROXISOMAL SARCOSINE OXIDASE"/>
    <property type="match status" value="1"/>
</dbReference>
<keyword evidence="3" id="KW-0274">FAD</keyword>
<dbReference type="EMBL" id="AHAM01000133">
    <property type="protein sequence ID" value="EHK56198.1"/>
    <property type="molecule type" value="Genomic_DNA"/>
</dbReference>
<feature type="domain" description="FAD dependent oxidoreductase" evidence="6">
    <location>
        <begin position="10"/>
        <end position="361"/>
    </location>
</feature>
<dbReference type="AlphaFoldDB" id="H0HSX2"/>
<keyword evidence="2" id="KW-0285">Flavoprotein</keyword>
<dbReference type="NCBIfam" id="NF008425">
    <property type="entry name" value="PRK11259.1"/>
    <property type="match status" value="1"/>
</dbReference>
<dbReference type="SUPFAM" id="SSF54373">
    <property type="entry name" value="FAD-linked reductases, C-terminal domain"/>
    <property type="match status" value="1"/>
</dbReference>
<evidence type="ECO:0000313" key="7">
    <source>
        <dbReference type="EMBL" id="EHK56198.1"/>
    </source>
</evidence>
<dbReference type="PANTHER" id="PTHR10961:SF7">
    <property type="entry name" value="FAD DEPENDENT OXIDOREDUCTASE DOMAIN-CONTAINING PROTEIN"/>
    <property type="match status" value="1"/>
</dbReference>
<dbReference type="SUPFAM" id="SSF51905">
    <property type="entry name" value="FAD/NAD(P)-binding domain"/>
    <property type="match status" value="1"/>
</dbReference>
<dbReference type="Proteomes" id="UP000003250">
    <property type="component" value="Unassembled WGS sequence"/>
</dbReference>
<evidence type="ECO:0000259" key="6">
    <source>
        <dbReference type="Pfam" id="PF01266"/>
    </source>
</evidence>
<evidence type="ECO:0000256" key="2">
    <source>
        <dbReference type="ARBA" id="ARBA00022630"/>
    </source>
</evidence>
<feature type="transmembrane region" description="Helical" evidence="5">
    <location>
        <begin position="7"/>
        <end position="28"/>
    </location>
</feature>
<keyword evidence="4" id="KW-0560">Oxidoreductase</keyword>
<name>H0HSX2_9HYPH</name>
<accession>H0HSX2</accession>
<evidence type="ECO:0000256" key="5">
    <source>
        <dbReference type="SAM" id="Phobius"/>
    </source>
</evidence>
<keyword evidence="5" id="KW-0812">Transmembrane</keyword>
<keyword evidence="5" id="KW-0472">Membrane</keyword>
<dbReference type="GO" id="GO:0008115">
    <property type="term" value="F:sarcosine oxidase activity"/>
    <property type="evidence" value="ECO:0007669"/>
    <property type="project" value="TreeGrafter"/>
</dbReference>
<protein>
    <submittedName>
        <fullName evidence="7">N-methyltryptophan oxidase</fullName>
    </submittedName>
</protein>
<evidence type="ECO:0000256" key="4">
    <source>
        <dbReference type="ARBA" id="ARBA00023002"/>
    </source>
</evidence>
<comment type="cofactor">
    <cofactor evidence="1">
        <name>FAD</name>
        <dbReference type="ChEBI" id="CHEBI:57692"/>
    </cofactor>
</comment>
<evidence type="ECO:0000313" key="8">
    <source>
        <dbReference type="Proteomes" id="UP000003250"/>
    </source>
</evidence>
<dbReference type="GO" id="GO:0050660">
    <property type="term" value="F:flavin adenine dinucleotide binding"/>
    <property type="evidence" value="ECO:0007669"/>
    <property type="project" value="InterPro"/>
</dbReference>
<reference evidence="7 8" key="1">
    <citation type="journal article" date="2012" name="J. Bacteriol.">
        <title>Draft Genome Sequence of Mesorhizobium alhagi CCNWXJ12-2T, a Novel Salt-Resistant Species Isolated from the Desert of Northwestern China.</title>
        <authorList>
            <person name="Zhou M."/>
            <person name="Chen W."/>
            <person name="Chen H."/>
            <person name="Wei G."/>
        </authorList>
    </citation>
    <scope>NUCLEOTIDE SEQUENCE [LARGE SCALE GENOMIC DNA]</scope>
    <source>
        <strain evidence="7 8">CCNWXJ12-2</strain>
    </source>
</reference>
<dbReference type="OrthoDB" id="9806257at2"/>
<dbReference type="Gene3D" id="3.30.9.10">
    <property type="entry name" value="D-Amino Acid Oxidase, subunit A, domain 2"/>
    <property type="match status" value="1"/>
</dbReference>
<sequence>MPEGKRIAHDVVVIGLGAMGSAALFHIARRGKRVLGIEQFEPGHDRGSSHDESRAIRLGYFEHPSYVPLARRAYENWRELEQLAGEKVLTVTGVLEIGKPGSVIVEGSLAASRLHGLEHEVLDAGEIRRRYREFTLPGDYSAVWQPEGGFLRPELANARHLELARAAGAEVLENTPVLGVEPTSGGVRIVLRDRTIEAASAVIAAGPWIGELVPELKPHLTLSRQVLCWFAPRDPDAVRLGMLPVFIIDGEDDIAYGFPDFLGSGFKCASHHASGTWSRADEAKQDAGPADEKRMRDFLETYLPAAAGPLRDMRTCIYTKTPDEDFVIDLSPTDPRIVIASPCSGHGYKFASVIGEVLADLAIEGETRHNISRFEIGRFARSPSTAYRG</sequence>
<gene>
    <name evidence="7" type="primary">solA</name>
    <name evidence="7" type="ORF">MAXJ12_16316</name>
</gene>
<keyword evidence="5" id="KW-1133">Transmembrane helix</keyword>
<dbReference type="Gene3D" id="3.50.50.60">
    <property type="entry name" value="FAD/NAD(P)-binding domain"/>
    <property type="match status" value="1"/>
</dbReference>
<keyword evidence="8" id="KW-1185">Reference proteome</keyword>
<organism evidence="7 8">
    <name type="scientific">Mesorhizobium alhagi CCNWXJ12-2</name>
    <dbReference type="NCBI Taxonomy" id="1107882"/>
    <lineage>
        <taxon>Bacteria</taxon>
        <taxon>Pseudomonadati</taxon>
        <taxon>Pseudomonadota</taxon>
        <taxon>Alphaproteobacteria</taxon>
        <taxon>Hyphomicrobiales</taxon>
        <taxon>Phyllobacteriaceae</taxon>
        <taxon>Allomesorhizobium</taxon>
    </lineage>
</organism>
<dbReference type="InterPro" id="IPR036188">
    <property type="entry name" value="FAD/NAD-bd_sf"/>
</dbReference>
<dbReference type="InterPro" id="IPR045170">
    <property type="entry name" value="MTOX"/>
</dbReference>
<evidence type="ECO:0000256" key="3">
    <source>
        <dbReference type="ARBA" id="ARBA00022827"/>
    </source>
</evidence>